<protein>
    <submittedName>
        <fullName evidence="2">OLC1v1016475C1</fullName>
    </submittedName>
</protein>
<proteinExistence type="predicted"/>
<evidence type="ECO:0000256" key="1">
    <source>
        <dbReference type="SAM" id="MobiDB-lite"/>
    </source>
</evidence>
<feature type="region of interest" description="Disordered" evidence="1">
    <location>
        <begin position="92"/>
        <end position="147"/>
    </location>
</feature>
<dbReference type="AlphaFoldDB" id="A0AAV1E5I5"/>
<dbReference type="EMBL" id="OX459125">
    <property type="protein sequence ID" value="CAI9115551.1"/>
    <property type="molecule type" value="Genomic_DNA"/>
</dbReference>
<name>A0AAV1E5I5_OLDCO</name>
<keyword evidence="3" id="KW-1185">Reference proteome</keyword>
<evidence type="ECO:0000313" key="2">
    <source>
        <dbReference type="EMBL" id="CAI9115551.1"/>
    </source>
</evidence>
<feature type="compositionally biased region" description="Acidic residues" evidence="1">
    <location>
        <begin position="172"/>
        <end position="191"/>
    </location>
</feature>
<sequence length="227" mass="25035">KVPYPHYVGGEVSVYDHVDANGLVLSQLRTMCEYASGNNGGTKFYSIYERDDADLEEVITEAKVQQLVRDALAGDRLLILYDYPIETVADDTTADDVVSESDTDSSDGDWDERDTEYEEGESGNEYDDDNDLGGGEQGGAIDKPSSLVVAGKQKPLINYKYDEGNYDKDSGSEVESDSEEDLESLQSSDEDVAEKPLVFHPQVMEKPPLQCGLTFSSGQECKEAIRR</sequence>
<reference evidence="2" key="1">
    <citation type="submission" date="2023-03" db="EMBL/GenBank/DDBJ databases">
        <authorList>
            <person name="Julca I."/>
        </authorList>
    </citation>
    <scope>NUCLEOTIDE SEQUENCE</scope>
</reference>
<feature type="non-terminal residue" evidence="2">
    <location>
        <position position="1"/>
    </location>
</feature>
<accession>A0AAV1E5I5</accession>
<feature type="region of interest" description="Disordered" evidence="1">
    <location>
        <begin position="160"/>
        <end position="191"/>
    </location>
</feature>
<feature type="compositionally biased region" description="Acidic residues" evidence="1">
    <location>
        <begin position="92"/>
        <end position="131"/>
    </location>
</feature>
<organism evidence="2 3">
    <name type="scientific">Oldenlandia corymbosa var. corymbosa</name>
    <dbReference type="NCBI Taxonomy" id="529605"/>
    <lineage>
        <taxon>Eukaryota</taxon>
        <taxon>Viridiplantae</taxon>
        <taxon>Streptophyta</taxon>
        <taxon>Embryophyta</taxon>
        <taxon>Tracheophyta</taxon>
        <taxon>Spermatophyta</taxon>
        <taxon>Magnoliopsida</taxon>
        <taxon>eudicotyledons</taxon>
        <taxon>Gunneridae</taxon>
        <taxon>Pentapetalae</taxon>
        <taxon>asterids</taxon>
        <taxon>lamiids</taxon>
        <taxon>Gentianales</taxon>
        <taxon>Rubiaceae</taxon>
        <taxon>Rubioideae</taxon>
        <taxon>Spermacoceae</taxon>
        <taxon>Hedyotis-Oldenlandia complex</taxon>
        <taxon>Oldenlandia</taxon>
    </lineage>
</organism>
<gene>
    <name evidence="2" type="ORF">OLC1_LOCUS22056</name>
</gene>
<feature type="compositionally biased region" description="Basic and acidic residues" evidence="1">
    <location>
        <begin position="160"/>
        <end position="171"/>
    </location>
</feature>
<dbReference type="Proteomes" id="UP001161247">
    <property type="component" value="Chromosome 8"/>
</dbReference>
<evidence type="ECO:0000313" key="3">
    <source>
        <dbReference type="Proteomes" id="UP001161247"/>
    </source>
</evidence>